<dbReference type="EMBL" id="JAWDGP010004194">
    <property type="protein sequence ID" value="KAK3766787.1"/>
    <property type="molecule type" value="Genomic_DNA"/>
</dbReference>
<dbReference type="AlphaFoldDB" id="A0AAE1DDS5"/>
<reference evidence="1" key="1">
    <citation type="journal article" date="2023" name="G3 (Bethesda)">
        <title>A reference genome for the long-term kleptoplast-retaining sea slug Elysia crispata morphotype clarki.</title>
        <authorList>
            <person name="Eastman K.E."/>
            <person name="Pendleton A.L."/>
            <person name="Shaikh M.A."/>
            <person name="Suttiyut T."/>
            <person name="Ogas R."/>
            <person name="Tomko P."/>
            <person name="Gavelis G."/>
            <person name="Widhalm J.R."/>
            <person name="Wisecaver J.H."/>
        </authorList>
    </citation>
    <scope>NUCLEOTIDE SEQUENCE</scope>
    <source>
        <strain evidence="1">ECLA1</strain>
    </source>
</reference>
<organism evidence="1 2">
    <name type="scientific">Elysia crispata</name>
    <name type="common">lettuce slug</name>
    <dbReference type="NCBI Taxonomy" id="231223"/>
    <lineage>
        <taxon>Eukaryota</taxon>
        <taxon>Metazoa</taxon>
        <taxon>Spiralia</taxon>
        <taxon>Lophotrochozoa</taxon>
        <taxon>Mollusca</taxon>
        <taxon>Gastropoda</taxon>
        <taxon>Heterobranchia</taxon>
        <taxon>Euthyneura</taxon>
        <taxon>Panpulmonata</taxon>
        <taxon>Sacoglossa</taxon>
        <taxon>Placobranchoidea</taxon>
        <taxon>Plakobranchidae</taxon>
        <taxon>Elysia</taxon>
    </lineage>
</organism>
<name>A0AAE1DDS5_9GAST</name>
<dbReference type="Proteomes" id="UP001283361">
    <property type="component" value="Unassembled WGS sequence"/>
</dbReference>
<comment type="caution">
    <text evidence="1">The sequence shown here is derived from an EMBL/GenBank/DDBJ whole genome shotgun (WGS) entry which is preliminary data.</text>
</comment>
<gene>
    <name evidence="1" type="ORF">RRG08_056870</name>
</gene>
<accession>A0AAE1DDS5</accession>
<evidence type="ECO:0000313" key="1">
    <source>
        <dbReference type="EMBL" id="KAK3766787.1"/>
    </source>
</evidence>
<keyword evidence="2" id="KW-1185">Reference proteome</keyword>
<evidence type="ECO:0000313" key="2">
    <source>
        <dbReference type="Proteomes" id="UP001283361"/>
    </source>
</evidence>
<sequence>MIIAETLVDKAEGPVVQDGNTRTDSIRHYLRNHEAEPQVIFAALHSSFHSFILLFLIYPSRYGLAVEWPGRGEPEETLINISSGLGYRGRHLTFIESWRQRSSMAIATVGYHRSHATQILPRFPNKLLTNPSRYYRNPQQADRHVEQLLAKLTFHLVN</sequence>
<proteinExistence type="predicted"/>
<protein>
    <submittedName>
        <fullName evidence="1">Uncharacterized protein</fullName>
    </submittedName>
</protein>